<proteinExistence type="predicted"/>
<organism evidence="2 3">
    <name type="scientific">Orbilia javanica</name>
    <dbReference type="NCBI Taxonomy" id="47235"/>
    <lineage>
        <taxon>Eukaryota</taxon>
        <taxon>Fungi</taxon>
        <taxon>Dikarya</taxon>
        <taxon>Ascomycota</taxon>
        <taxon>Pezizomycotina</taxon>
        <taxon>Orbiliomycetes</taxon>
        <taxon>Orbiliales</taxon>
        <taxon>Orbiliaceae</taxon>
        <taxon>Orbilia</taxon>
    </lineage>
</organism>
<evidence type="ECO:0000256" key="1">
    <source>
        <dbReference type="SAM" id="MobiDB-lite"/>
    </source>
</evidence>
<dbReference type="Proteomes" id="UP001313282">
    <property type="component" value="Unassembled WGS sequence"/>
</dbReference>
<dbReference type="AlphaFoldDB" id="A0AAN8MQL4"/>
<dbReference type="EMBL" id="JAVHNR010000010">
    <property type="protein sequence ID" value="KAK6331978.1"/>
    <property type="molecule type" value="Genomic_DNA"/>
</dbReference>
<protein>
    <submittedName>
        <fullName evidence="2">Uncharacterized protein</fullName>
    </submittedName>
</protein>
<sequence>MDPGRFVQQAEAAPGDDDNTQRPPKNYHLVLCGAFDVTKDGWFIGDFMGICSILKENGIGGDFLSCFPLDQYFQDSGHDSIKFGTFTGKSGAMFTYTQRQHEMRMPFYRYVSPDMILGDLLGWINRKSKEAQPGDAVSIWILSHGSRSKGLQIGNSALLPVDLEAATGEFLDGVQVNMAFSACQSHIFADIFRESSQTFRYVQCASSGFSWAHHVTGTQRRRNSRFIQAMANSISGKNLNIPRYKSDTWNIASHENYIKDQVSRKVSDPKMIADPVFFQDGVNLTSITKHVLFREFKDISYDPKAVSRRGRMEWPAPEDPAVTPQLQQIQGYQAPEDVRNAALTTLKNKYRPFLENEIEPHNCDWDFERCATSASWGDQDTNCAIFSLYIRSRIQSSVWDVVHSLAVDGYIDITKPFTHKIYFDARHPAASSIAAYLECFEKFSQFPDDLKLWPSGISGYFEYYSAHIVDWLSVVIARGMVAPVADILAYILRSEWLGGINEEEFKRAQRYAAGKIPETGDPLAAAEGYKMDVYDFFLPRGPVPDAEATDGLELLHILNVRFLQEFNRGEIFAKEYFSWSDEIVSLAKEDGWMLEFFLAWFVVCGSSHMSHIIPQTEALVIGSVVVGSGRYNYITTQNSTYNLLLPRAADKPDYGYDLPPLQEDFVFRNLPVYTQLSPASRTALRTT</sequence>
<comment type="caution">
    <text evidence="2">The sequence shown here is derived from an EMBL/GenBank/DDBJ whole genome shotgun (WGS) entry which is preliminary data.</text>
</comment>
<accession>A0AAN8MQL4</accession>
<name>A0AAN8MQL4_9PEZI</name>
<gene>
    <name evidence="2" type="ORF">TWF718_002515</name>
</gene>
<keyword evidence="3" id="KW-1185">Reference proteome</keyword>
<evidence type="ECO:0000313" key="3">
    <source>
        <dbReference type="Proteomes" id="UP001313282"/>
    </source>
</evidence>
<reference evidence="2 3" key="1">
    <citation type="submission" date="2019-10" db="EMBL/GenBank/DDBJ databases">
        <authorList>
            <person name="Palmer J.M."/>
        </authorList>
    </citation>
    <scope>NUCLEOTIDE SEQUENCE [LARGE SCALE GENOMIC DNA]</scope>
    <source>
        <strain evidence="2 3">TWF718</strain>
    </source>
</reference>
<feature type="region of interest" description="Disordered" evidence="1">
    <location>
        <begin position="1"/>
        <end position="21"/>
    </location>
</feature>
<evidence type="ECO:0000313" key="2">
    <source>
        <dbReference type="EMBL" id="KAK6331978.1"/>
    </source>
</evidence>